<dbReference type="InterPro" id="IPR017871">
    <property type="entry name" value="ABC_transporter-like_CS"/>
</dbReference>
<gene>
    <name evidence="6" type="ORF">D8I30_01015</name>
</gene>
<dbReference type="Pfam" id="PF00005">
    <property type="entry name" value="ABC_tran"/>
    <property type="match status" value="1"/>
</dbReference>
<evidence type="ECO:0000256" key="4">
    <source>
        <dbReference type="ARBA" id="ARBA00022840"/>
    </source>
</evidence>
<protein>
    <submittedName>
        <fullName evidence="6">ATP-binding cassette domain-containing protein</fullName>
    </submittedName>
</protein>
<name>A0A494RCT2_9CAUL</name>
<dbReference type="PANTHER" id="PTHR43335">
    <property type="entry name" value="ABC TRANSPORTER, ATP-BINDING PROTEIN"/>
    <property type="match status" value="1"/>
</dbReference>
<keyword evidence="7" id="KW-1185">Reference proteome</keyword>
<dbReference type="AlphaFoldDB" id="A0A494RCT2"/>
<feature type="domain" description="ABC transporter" evidence="5">
    <location>
        <begin position="10"/>
        <end position="237"/>
    </location>
</feature>
<organism evidence="6 7">
    <name type="scientific">Brevundimonas naejangsanensis</name>
    <dbReference type="NCBI Taxonomy" id="588932"/>
    <lineage>
        <taxon>Bacteria</taxon>
        <taxon>Pseudomonadati</taxon>
        <taxon>Pseudomonadota</taxon>
        <taxon>Alphaproteobacteria</taxon>
        <taxon>Caulobacterales</taxon>
        <taxon>Caulobacteraceae</taxon>
        <taxon>Brevundimonas</taxon>
    </lineage>
</organism>
<proteinExistence type="inferred from homology"/>
<dbReference type="Gene3D" id="3.40.50.300">
    <property type="entry name" value="P-loop containing nucleotide triphosphate hydrolases"/>
    <property type="match status" value="1"/>
</dbReference>
<dbReference type="RefSeq" id="WP_121481081.1">
    <property type="nucleotide sequence ID" value="NZ_CP032707.1"/>
</dbReference>
<dbReference type="PROSITE" id="PS00211">
    <property type="entry name" value="ABC_TRANSPORTER_1"/>
    <property type="match status" value="1"/>
</dbReference>
<dbReference type="SMART" id="SM00382">
    <property type="entry name" value="AAA"/>
    <property type="match status" value="1"/>
</dbReference>
<keyword evidence="4 6" id="KW-0067">ATP-binding</keyword>
<comment type="similarity">
    <text evidence="1">Belongs to the ABC transporter superfamily.</text>
</comment>
<accession>A0A494RCT2</accession>
<evidence type="ECO:0000313" key="6">
    <source>
        <dbReference type="EMBL" id="AYG93921.1"/>
    </source>
</evidence>
<keyword evidence="3" id="KW-0547">Nucleotide-binding</keyword>
<evidence type="ECO:0000313" key="7">
    <source>
        <dbReference type="Proteomes" id="UP000276984"/>
    </source>
</evidence>
<dbReference type="EMBL" id="CP032707">
    <property type="protein sequence ID" value="AYG93921.1"/>
    <property type="molecule type" value="Genomic_DNA"/>
</dbReference>
<keyword evidence="2" id="KW-0813">Transport</keyword>
<reference evidence="6 7" key="1">
    <citation type="submission" date="2018-10" db="EMBL/GenBank/DDBJ databases">
        <title>Complete genome sequence of Brevundimonas naejangsanensis BRV3.</title>
        <authorList>
            <person name="Berrios L."/>
            <person name="Ely B."/>
        </authorList>
    </citation>
    <scope>NUCLEOTIDE SEQUENCE [LARGE SCALE GENOMIC DNA]</scope>
    <source>
        <strain evidence="6 7">BRV3</strain>
    </source>
</reference>
<evidence type="ECO:0000256" key="2">
    <source>
        <dbReference type="ARBA" id="ARBA00022448"/>
    </source>
</evidence>
<dbReference type="GO" id="GO:0016887">
    <property type="term" value="F:ATP hydrolysis activity"/>
    <property type="evidence" value="ECO:0007669"/>
    <property type="project" value="InterPro"/>
</dbReference>
<dbReference type="GO" id="GO:0005524">
    <property type="term" value="F:ATP binding"/>
    <property type="evidence" value="ECO:0007669"/>
    <property type="project" value="UniProtKB-KW"/>
</dbReference>
<dbReference type="PROSITE" id="PS50893">
    <property type="entry name" value="ABC_TRANSPORTER_2"/>
    <property type="match status" value="1"/>
</dbReference>
<sequence length="325" mass="34246">MQQTSPHLALEVRGLAHRYSGGRGVTEVSIGVPRGSITGFIGVNGAGKSTTLRCVLGLLSPHAGEIRLFGGPADAARRRRVGFLPEERGLFARDRARDVIAFNARLKGMERKAALAAADRLLGRIGLGGRERARIETLSKGNAQRVQLLCALAHGPELLVLDEPLSGLDPIAQSEILSLFAEFRAGGGAILFSTHSMAAAEAICDRVVILSNGRTVFEGAVAEAAALAPHGAIVVTDDDAGLIAAADAVGGRTLPLGRTTVRLGAATRWQVALPQDVTPPVLMRALSERSVPIFAFEPIRQDLEGAFWSLTRAPDAARAPDRRAA</sequence>
<evidence type="ECO:0000256" key="3">
    <source>
        <dbReference type="ARBA" id="ARBA00022741"/>
    </source>
</evidence>
<dbReference type="Proteomes" id="UP000276984">
    <property type="component" value="Chromosome"/>
</dbReference>
<dbReference type="SUPFAM" id="SSF52540">
    <property type="entry name" value="P-loop containing nucleoside triphosphate hydrolases"/>
    <property type="match status" value="1"/>
</dbReference>
<dbReference type="OrthoDB" id="9805029at2"/>
<evidence type="ECO:0000256" key="1">
    <source>
        <dbReference type="ARBA" id="ARBA00005417"/>
    </source>
</evidence>
<dbReference type="InterPro" id="IPR003593">
    <property type="entry name" value="AAA+_ATPase"/>
</dbReference>
<dbReference type="InterPro" id="IPR003439">
    <property type="entry name" value="ABC_transporter-like_ATP-bd"/>
</dbReference>
<dbReference type="InterPro" id="IPR027417">
    <property type="entry name" value="P-loop_NTPase"/>
</dbReference>
<evidence type="ECO:0000259" key="5">
    <source>
        <dbReference type="PROSITE" id="PS50893"/>
    </source>
</evidence>